<accession>A0A1T5PAS7</accession>
<reference evidence="2 3" key="1">
    <citation type="submission" date="2017-02" db="EMBL/GenBank/DDBJ databases">
        <authorList>
            <person name="Peterson S.W."/>
        </authorList>
    </citation>
    <scope>NUCLEOTIDE SEQUENCE [LARGE SCALE GENOMIC DNA]</scope>
    <source>
        <strain evidence="2 3">DSM 18108</strain>
    </source>
</reference>
<keyword evidence="1" id="KW-0175">Coiled coil</keyword>
<organism evidence="2 3">
    <name type="scientific">Chitinophaga ginsengisegetis</name>
    <dbReference type="NCBI Taxonomy" id="393003"/>
    <lineage>
        <taxon>Bacteria</taxon>
        <taxon>Pseudomonadati</taxon>
        <taxon>Bacteroidota</taxon>
        <taxon>Chitinophagia</taxon>
        <taxon>Chitinophagales</taxon>
        <taxon>Chitinophagaceae</taxon>
        <taxon>Chitinophaga</taxon>
    </lineage>
</organism>
<protein>
    <submittedName>
        <fullName evidence="2">Uncharacterized protein</fullName>
    </submittedName>
</protein>
<dbReference type="STRING" id="393003.SAMN05660461_5703"/>
<dbReference type="AlphaFoldDB" id="A0A1T5PAS7"/>
<dbReference type="EMBL" id="FUZZ01000005">
    <property type="protein sequence ID" value="SKD09811.1"/>
    <property type="molecule type" value="Genomic_DNA"/>
</dbReference>
<dbReference type="RefSeq" id="WP_079472954.1">
    <property type="nucleotide sequence ID" value="NZ_FUZZ01000005.1"/>
</dbReference>
<feature type="coiled-coil region" evidence="1">
    <location>
        <begin position="249"/>
        <end position="276"/>
    </location>
</feature>
<evidence type="ECO:0000313" key="3">
    <source>
        <dbReference type="Proteomes" id="UP000190166"/>
    </source>
</evidence>
<sequence length="320" mass="37589">MEDNLAIILNDSNKTISKLQLLSTFFEEEIIYKIYLRSQVVHKLFETNPELDINKLELFHLQYTTTVIELLRKIKASNERNVSILYDEIQINKDLIENINDSVFSEKNYQLDKQKQSLKINLSLRKLYQVLSDNSEDYPFSKNINAFSARFSQDFYFDISTEALNELIKFNPADVYRNNSAIIQRKLMGLLCKMDFKTEFFCGLSAGNLILEVYRFLNMDRYFLFFPAKNLFLFCDLSKITDVDWSNTLSKKTRIVQELTDKNDNLMSRANVLKTVIPDNVQALLKEYYEKISDVDFLQHIGRFDVQTNILKTMLNTNVI</sequence>
<evidence type="ECO:0000256" key="1">
    <source>
        <dbReference type="SAM" id="Coils"/>
    </source>
</evidence>
<proteinExistence type="predicted"/>
<keyword evidence="3" id="KW-1185">Reference proteome</keyword>
<gene>
    <name evidence="2" type="ORF">SAMN05660461_5703</name>
</gene>
<name>A0A1T5PAS7_9BACT</name>
<dbReference type="Proteomes" id="UP000190166">
    <property type="component" value="Unassembled WGS sequence"/>
</dbReference>
<evidence type="ECO:0000313" key="2">
    <source>
        <dbReference type="EMBL" id="SKD09811.1"/>
    </source>
</evidence>